<evidence type="ECO:0000256" key="2">
    <source>
        <dbReference type="ARBA" id="ARBA00022695"/>
    </source>
</evidence>
<dbReference type="Gene3D" id="1.10.8.1050">
    <property type="entry name" value="Antitoxin VbhA-like"/>
    <property type="match status" value="1"/>
</dbReference>
<proteinExistence type="predicted"/>
<sequence>MAAEFTEAAATALAAHRAVQQTLAAQRIEGWEPEPAHIVDLGALASGAMDFGDYLTRCREQYPPAPVRRRFRWRRAPYLIPGTSVLRNNFGIQSGPDLAAVEFQVTAGRMVLWHGRRSEPSIDISALHRELFGDVYPWAGELRTVDLRRGDSAFTWQVDIAARLDEIRLAATALADIGAGFDDPRLAWELSRIYARYNQIHPFREGNGRTGMLLLHALAGRCGRQLDFTGVGRAAWYSAARDSMPLHRDGHASHRPFLWLLNKAVKSP</sequence>
<dbReference type="InterPro" id="IPR043038">
    <property type="entry name" value="VbhA_sf"/>
</dbReference>
<dbReference type="PANTHER" id="PTHR39560:SF1">
    <property type="entry name" value="PROTEIN ADENYLYLTRANSFERASE FIC-RELATED"/>
    <property type="match status" value="1"/>
</dbReference>
<evidence type="ECO:0000256" key="1">
    <source>
        <dbReference type="ARBA" id="ARBA00022679"/>
    </source>
</evidence>
<keyword evidence="4" id="KW-0067">ATP-binding</keyword>
<keyword evidence="1" id="KW-0808">Transferase</keyword>
<dbReference type="InterPro" id="IPR036597">
    <property type="entry name" value="Fido-like_dom_sf"/>
</dbReference>
<dbReference type="OrthoDB" id="9813719at2"/>
<dbReference type="EC" id="2.7.7.108" evidence="5"/>
<dbReference type="EMBL" id="JXST01000041">
    <property type="protein sequence ID" value="KIU14559.1"/>
    <property type="molecule type" value="Genomic_DNA"/>
</dbReference>
<dbReference type="GO" id="GO:0070733">
    <property type="term" value="F:AMPylase activity"/>
    <property type="evidence" value="ECO:0007669"/>
    <property type="project" value="UniProtKB-EC"/>
</dbReference>
<accession>A0A0D1JPR6</accession>
<dbReference type="Pfam" id="PF02661">
    <property type="entry name" value="Fic"/>
    <property type="match status" value="1"/>
</dbReference>
<evidence type="ECO:0000256" key="7">
    <source>
        <dbReference type="ARBA" id="ARBA00048696"/>
    </source>
</evidence>
<keyword evidence="2" id="KW-0548">Nucleotidyltransferase</keyword>
<evidence type="ECO:0000256" key="3">
    <source>
        <dbReference type="ARBA" id="ARBA00022741"/>
    </source>
</evidence>
<comment type="catalytic activity">
    <reaction evidence="7">
        <text>L-tyrosyl-[protein] + ATP = O-(5'-adenylyl)-L-tyrosyl-[protein] + diphosphate</text>
        <dbReference type="Rhea" id="RHEA:54288"/>
        <dbReference type="Rhea" id="RHEA-COMP:10136"/>
        <dbReference type="Rhea" id="RHEA-COMP:13846"/>
        <dbReference type="ChEBI" id="CHEBI:30616"/>
        <dbReference type="ChEBI" id="CHEBI:33019"/>
        <dbReference type="ChEBI" id="CHEBI:46858"/>
        <dbReference type="ChEBI" id="CHEBI:83624"/>
        <dbReference type="EC" id="2.7.7.108"/>
    </reaction>
</comment>
<dbReference type="GO" id="GO:0005524">
    <property type="term" value="F:ATP binding"/>
    <property type="evidence" value="ECO:0007669"/>
    <property type="project" value="UniProtKB-KW"/>
</dbReference>
<dbReference type="GO" id="GO:0051302">
    <property type="term" value="P:regulation of cell division"/>
    <property type="evidence" value="ECO:0007669"/>
    <property type="project" value="TreeGrafter"/>
</dbReference>
<reference evidence="9 10" key="1">
    <citation type="submission" date="2015-01" db="EMBL/GenBank/DDBJ databases">
        <title>Genome sequence of Mycobacterium llatzerense and Mycobacterium immunogenum recovered from brain abscess.</title>
        <authorList>
            <person name="Greninger A.L."/>
            <person name="Langelier C."/>
            <person name="Cunningham G."/>
            <person name="Chiu C.Y."/>
            <person name="Miller S."/>
        </authorList>
    </citation>
    <scope>NUCLEOTIDE SEQUENCE [LARGE SCALE GENOMIC DNA]</scope>
    <source>
        <strain evidence="9 10">CLUC14</strain>
    </source>
</reference>
<keyword evidence="3" id="KW-0547">Nucleotide-binding</keyword>
<evidence type="ECO:0000256" key="6">
    <source>
        <dbReference type="ARBA" id="ARBA00047939"/>
    </source>
</evidence>
<protein>
    <recommendedName>
        <fullName evidence="5">protein adenylyltransferase</fullName>
        <ecNumber evidence="5">2.7.7.108</ecNumber>
    </recommendedName>
</protein>
<dbReference type="STRING" id="280871.TL10_23620"/>
<dbReference type="Gene3D" id="1.10.3290.10">
    <property type="entry name" value="Fido-like domain"/>
    <property type="match status" value="1"/>
</dbReference>
<feature type="domain" description="Fido" evidence="8">
    <location>
        <begin position="119"/>
        <end position="263"/>
    </location>
</feature>
<comment type="catalytic activity">
    <reaction evidence="6">
        <text>L-threonyl-[protein] + ATP = 3-O-(5'-adenylyl)-L-threonyl-[protein] + diphosphate</text>
        <dbReference type="Rhea" id="RHEA:54292"/>
        <dbReference type="Rhea" id="RHEA-COMP:11060"/>
        <dbReference type="Rhea" id="RHEA-COMP:13847"/>
        <dbReference type="ChEBI" id="CHEBI:30013"/>
        <dbReference type="ChEBI" id="CHEBI:30616"/>
        <dbReference type="ChEBI" id="CHEBI:33019"/>
        <dbReference type="ChEBI" id="CHEBI:138113"/>
        <dbReference type="EC" id="2.7.7.108"/>
    </reaction>
</comment>
<evidence type="ECO:0000313" key="9">
    <source>
        <dbReference type="EMBL" id="KIU14559.1"/>
    </source>
</evidence>
<dbReference type="Proteomes" id="UP000032221">
    <property type="component" value="Unassembled WGS sequence"/>
</dbReference>
<dbReference type="PROSITE" id="PS51459">
    <property type="entry name" value="FIDO"/>
    <property type="match status" value="1"/>
</dbReference>
<organism evidence="9 10">
    <name type="scientific">Mycolicibacterium llatzerense</name>
    <dbReference type="NCBI Taxonomy" id="280871"/>
    <lineage>
        <taxon>Bacteria</taxon>
        <taxon>Bacillati</taxon>
        <taxon>Actinomycetota</taxon>
        <taxon>Actinomycetes</taxon>
        <taxon>Mycobacteriales</taxon>
        <taxon>Mycobacteriaceae</taxon>
        <taxon>Mycolicibacterium</taxon>
    </lineage>
</organism>
<gene>
    <name evidence="9" type="ORF">TL10_23620</name>
</gene>
<dbReference type="SUPFAM" id="SSF140931">
    <property type="entry name" value="Fic-like"/>
    <property type="match status" value="1"/>
</dbReference>
<evidence type="ECO:0000256" key="5">
    <source>
        <dbReference type="ARBA" id="ARBA00034531"/>
    </source>
</evidence>
<dbReference type="PANTHER" id="PTHR39560">
    <property type="entry name" value="PROTEIN ADENYLYLTRANSFERASE FIC-RELATED"/>
    <property type="match status" value="1"/>
</dbReference>
<comment type="caution">
    <text evidence="9">The sequence shown here is derived from an EMBL/GenBank/DDBJ whole genome shotgun (WGS) entry which is preliminary data.</text>
</comment>
<evidence type="ECO:0000256" key="4">
    <source>
        <dbReference type="ARBA" id="ARBA00022840"/>
    </source>
</evidence>
<keyword evidence="10" id="KW-1185">Reference proteome</keyword>
<dbReference type="AlphaFoldDB" id="A0A0D1JPR6"/>
<evidence type="ECO:0000313" key="10">
    <source>
        <dbReference type="Proteomes" id="UP000032221"/>
    </source>
</evidence>
<name>A0A0D1JPR6_9MYCO</name>
<dbReference type="PATRIC" id="fig|280871.6.peg.4888"/>
<dbReference type="RefSeq" id="WP_043987598.1">
    <property type="nucleotide sequence ID" value="NZ_JXST01000041.1"/>
</dbReference>
<dbReference type="InterPro" id="IPR003812">
    <property type="entry name" value="Fido"/>
</dbReference>
<evidence type="ECO:0000259" key="8">
    <source>
        <dbReference type="PROSITE" id="PS51459"/>
    </source>
</evidence>